<dbReference type="InterPro" id="IPR015815">
    <property type="entry name" value="HIBADH-related"/>
</dbReference>
<dbReference type="SUPFAM" id="SSF51735">
    <property type="entry name" value="NAD(P)-binding Rossmann-fold domains"/>
    <property type="match status" value="1"/>
</dbReference>
<keyword evidence="3" id="KW-0520">NAD</keyword>
<feature type="domain" description="3-hydroxyisobutyrate dehydrogenase-like NAD-binding" evidence="5">
    <location>
        <begin position="163"/>
        <end position="275"/>
    </location>
</feature>
<comment type="caution">
    <text evidence="6">The sequence shown here is derived from an EMBL/GenBank/DDBJ whole genome shotgun (WGS) entry which is preliminary data.</text>
</comment>
<dbReference type="RefSeq" id="WP_067587636.1">
    <property type="nucleotide sequence ID" value="NZ_JAAGNC010000189.1"/>
</dbReference>
<organism evidence="6 7">
    <name type="scientific">Amycolatopsis rubida</name>
    <dbReference type="NCBI Taxonomy" id="112413"/>
    <lineage>
        <taxon>Bacteria</taxon>
        <taxon>Bacillati</taxon>
        <taxon>Actinomycetota</taxon>
        <taxon>Actinomycetes</taxon>
        <taxon>Pseudonocardiales</taxon>
        <taxon>Pseudonocardiaceae</taxon>
        <taxon>Amycolatopsis</taxon>
    </lineage>
</organism>
<evidence type="ECO:0000259" key="5">
    <source>
        <dbReference type="Pfam" id="PF14833"/>
    </source>
</evidence>
<dbReference type="PIRSF" id="PIRSF000103">
    <property type="entry name" value="HIBADH"/>
    <property type="match status" value="1"/>
</dbReference>
<evidence type="ECO:0000256" key="3">
    <source>
        <dbReference type="ARBA" id="ARBA00023027"/>
    </source>
</evidence>
<dbReference type="InterPro" id="IPR036291">
    <property type="entry name" value="NAD(P)-bd_dom_sf"/>
</dbReference>
<dbReference type="SUPFAM" id="SSF48179">
    <property type="entry name" value="6-phosphogluconate dehydrogenase C-terminal domain-like"/>
    <property type="match status" value="1"/>
</dbReference>
<dbReference type="Pfam" id="PF03446">
    <property type="entry name" value="NAD_binding_2"/>
    <property type="match status" value="1"/>
</dbReference>
<protein>
    <submittedName>
        <fullName evidence="6">NAD(P)-dependent oxidoreductase</fullName>
    </submittedName>
</protein>
<dbReference type="InterPro" id="IPR008927">
    <property type="entry name" value="6-PGluconate_DH-like_C_sf"/>
</dbReference>
<name>A0ABX0C855_9PSEU</name>
<gene>
    <name evidence="6" type="ORF">G3I59_37230</name>
</gene>
<dbReference type="Proteomes" id="UP000470404">
    <property type="component" value="Unassembled WGS sequence"/>
</dbReference>
<evidence type="ECO:0000313" key="7">
    <source>
        <dbReference type="Proteomes" id="UP000470404"/>
    </source>
</evidence>
<keyword evidence="7" id="KW-1185">Reference proteome</keyword>
<evidence type="ECO:0000259" key="4">
    <source>
        <dbReference type="Pfam" id="PF03446"/>
    </source>
</evidence>
<dbReference type="Gene3D" id="1.10.1040.10">
    <property type="entry name" value="N-(1-d-carboxylethyl)-l-norvaline Dehydrogenase, domain 2"/>
    <property type="match status" value="1"/>
</dbReference>
<feature type="domain" description="6-phosphogluconate dehydrogenase NADP-binding" evidence="4">
    <location>
        <begin position="3"/>
        <end position="160"/>
    </location>
</feature>
<comment type="similarity">
    <text evidence="1">Belongs to the HIBADH-related family.</text>
</comment>
<dbReference type="InterPro" id="IPR029154">
    <property type="entry name" value="HIBADH-like_NADP-bd"/>
</dbReference>
<dbReference type="EMBL" id="JAAGNC010000189">
    <property type="protein sequence ID" value="NEC61093.1"/>
    <property type="molecule type" value="Genomic_DNA"/>
</dbReference>
<dbReference type="PANTHER" id="PTHR43060">
    <property type="entry name" value="3-HYDROXYISOBUTYRATE DEHYDROGENASE-LIKE 1, MITOCHONDRIAL-RELATED"/>
    <property type="match status" value="1"/>
</dbReference>
<evidence type="ECO:0000313" key="6">
    <source>
        <dbReference type="EMBL" id="NEC61093.1"/>
    </source>
</evidence>
<evidence type="ECO:0000256" key="2">
    <source>
        <dbReference type="ARBA" id="ARBA00023002"/>
    </source>
</evidence>
<dbReference type="Gene3D" id="3.40.50.720">
    <property type="entry name" value="NAD(P)-binding Rossmann-like Domain"/>
    <property type="match status" value="1"/>
</dbReference>
<evidence type="ECO:0000256" key="1">
    <source>
        <dbReference type="ARBA" id="ARBA00009080"/>
    </source>
</evidence>
<dbReference type="PANTHER" id="PTHR43060:SF15">
    <property type="entry name" value="3-HYDROXYISOBUTYRATE DEHYDROGENASE-LIKE 1, MITOCHONDRIAL-RELATED"/>
    <property type="match status" value="1"/>
</dbReference>
<accession>A0ABX0C855</accession>
<dbReference type="InterPro" id="IPR006115">
    <property type="entry name" value="6PGDH_NADP-bd"/>
</dbReference>
<dbReference type="InterPro" id="IPR013328">
    <property type="entry name" value="6PGD_dom2"/>
</dbReference>
<sequence>MAIGYVGLGNMGGPLAARLAPGGDLRVFDLNPDAVERLVAGGATAASGLAHLAADCDVVFLCLPTSAQVRAAIFEDGGLAGGLKPGSIVVDQTSGDPRETREIAARLAELEVDLVDAPVSGGPLRAAEGTIAIMVGATAQLYERVAPILGRISPNLFHAGGPGNGHLVKLVNNLVSGIIRWATLEGVALAAKHGVEPGRAVEIMSAGGARNDWLVAVMGPQVVRGDLSNGFSVGLAHKDLKLACELGQEAGVPLLVGNVTREIYRMCINEMGFDTKVDSTALMMDRLAGTHVVPAEYRFA</sequence>
<proteinExistence type="inferred from homology"/>
<keyword evidence="2" id="KW-0560">Oxidoreductase</keyword>
<reference evidence="6 7" key="1">
    <citation type="submission" date="2020-01" db="EMBL/GenBank/DDBJ databases">
        <title>Insect and environment-associated Actinomycetes.</title>
        <authorList>
            <person name="Currrie C."/>
            <person name="Chevrette M."/>
            <person name="Carlson C."/>
            <person name="Stubbendieck R."/>
            <person name="Wendt-Pienkowski E."/>
        </authorList>
    </citation>
    <scope>NUCLEOTIDE SEQUENCE [LARGE SCALE GENOMIC DNA]</scope>
    <source>
        <strain evidence="6 7">SID8386</strain>
    </source>
</reference>
<dbReference type="Pfam" id="PF14833">
    <property type="entry name" value="NAD_binding_11"/>
    <property type="match status" value="1"/>
</dbReference>